<dbReference type="GeneID" id="93608607"/>
<feature type="compositionally biased region" description="Polar residues" evidence="1">
    <location>
        <begin position="39"/>
        <end position="48"/>
    </location>
</feature>
<proteinExistence type="predicted"/>
<dbReference type="EMBL" id="CH476732">
    <property type="protein sequence ID" value="EIE76931.1"/>
    <property type="molecule type" value="Genomic_DNA"/>
</dbReference>
<dbReference type="Proteomes" id="UP000009138">
    <property type="component" value="Unassembled WGS sequence"/>
</dbReference>
<evidence type="ECO:0000313" key="3">
    <source>
        <dbReference type="Proteomes" id="UP000009138"/>
    </source>
</evidence>
<dbReference type="AlphaFoldDB" id="I1BL51"/>
<organism evidence="2 3">
    <name type="scientific">Rhizopus delemar (strain RA 99-880 / ATCC MYA-4621 / FGSC 9543 / NRRL 43880)</name>
    <name type="common">Mucormycosis agent</name>
    <name type="synonym">Rhizopus arrhizus var. delemar</name>
    <dbReference type="NCBI Taxonomy" id="246409"/>
    <lineage>
        <taxon>Eukaryota</taxon>
        <taxon>Fungi</taxon>
        <taxon>Fungi incertae sedis</taxon>
        <taxon>Mucoromycota</taxon>
        <taxon>Mucoromycotina</taxon>
        <taxon>Mucoromycetes</taxon>
        <taxon>Mucorales</taxon>
        <taxon>Mucorineae</taxon>
        <taxon>Rhizopodaceae</taxon>
        <taxon>Rhizopus</taxon>
    </lineage>
</organism>
<gene>
    <name evidence="2" type="ORF">RO3G_01635</name>
</gene>
<accession>I1BL51</accession>
<name>I1BL51_RHIO9</name>
<protein>
    <submittedName>
        <fullName evidence="2">Uncharacterized protein</fullName>
    </submittedName>
</protein>
<evidence type="ECO:0000313" key="2">
    <source>
        <dbReference type="EMBL" id="EIE76931.1"/>
    </source>
</evidence>
<evidence type="ECO:0000256" key="1">
    <source>
        <dbReference type="SAM" id="MobiDB-lite"/>
    </source>
</evidence>
<dbReference type="InParanoid" id="I1BL51"/>
<dbReference type="RefSeq" id="XP_067512327.1">
    <property type="nucleotide sequence ID" value="XM_067656226.1"/>
</dbReference>
<reference evidence="2 3" key="1">
    <citation type="journal article" date="2009" name="PLoS Genet.">
        <title>Genomic analysis of the basal lineage fungus Rhizopus oryzae reveals a whole-genome duplication.</title>
        <authorList>
            <person name="Ma L.-J."/>
            <person name="Ibrahim A.S."/>
            <person name="Skory C."/>
            <person name="Grabherr M.G."/>
            <person name="Burger G."/>
            <person name="Butler M."/>
            <person name="Elias M."/>
            <person name="Idnurm A."/>
            <person name="Lang B.F."/>
            <person name="Sone T."/>
            <person name="Abe A."/>
            <person name="Calvo S.E."/>
            <person name="Corrochano L.M."/>
            <person name="Engels R."/>
            <person name="Fu J."/>
            <person name="Hansberg W."/>
            <person name="Kim J.-M."/>
            <person name="Kodira C.D."/>
            <person name="Koehrsen M.J."/>
            <person name="Liu B."/>
            <person name="Miranda-Saavedra D."/>
            <person name="O'Leary S."/>
            <person name="Ortiz-Castellanos L."/>
            <person name="Poulter R."/>
            <person name="Rodriguez-Romero J."/>
            <person name="Ruiz-Herrera J."/>
            <person name="Shen Y.-Q."/>
            <person name="Zeng Q."/>
            <person name="Galagan J."/>
            <person name="Birren B.W."/>
            <person name="Cuomo C.A."/>
            <person name="Wickes B.L."/>
        </authorList>
    </citation>
    <scope>NUCLEOTIDE SEQUENCE [LARGE SCALE GENOMIC DNA]</scope>
    <source>
        <strain evidence="3">RA 99-880 / ATCC MYA-4621 / FGSC 9543 / NRRL 43880</strain>
    </source>
</reference>
<sequence>MFTMNVLSSIGAINCFNHAQLKALEEAQDKCICKISSASTTSQKSYLSLKTAEKETTPKDTPK</sequence>
<feature type="compositionally biased region" description="Basic and acidic residues" evidence="1">
    <location>
        <begin position="51"/>
        <end position="63"/>
    </location>
</feature>
<dbReference type="VEuPathDB" id="FungiDB:RO3G_01635"/>
<keyword evidence="3" id="KW-1185">Reference proteome</keyword>
<feature type="region of interest" description="Disordered" evidence="1">
    <location>
        <begin position="39"/>
        <end position="63"/>
    </location>
</feature>